<proteinExistence type="predicted"/>
<evidence type="ECO:0000313" key="1">
    <source>
        <dbReference type="EMBL" id="MEA5425404.1"/>
    </source>
</evidence>
<evidence type="ECO:0000313" key="2">
    <source>
        <dbReference type="Proteomes" id="UP001302222"/>
    </source>
</evidence>
<dbReference type="Pfam" id="PF14022">
    <property type="entry name" value="DUF4238"/>
    <property type="match status" value="1"/>
</dbReference>
<dbReference type="InterPro" id="IPR025332">
    <property type="entry name" value="DUF4238"/>
</dbReference>
<dbReference type="EMBL" id="JAYGIM010000001">
    <property type="protein sequence ID" value="MEA5425404.1"/>
    <property type="molecule type" value="Genomic_DNA"/>
</dbReference>
<dbReference type="RefSeq" id="WP_323255572.1">
    <property type="nucleotide sequence ID" value="NZ_JAYGIM010000001.1"/>
</dbReference>
<sequence>MAKKKRHHYIPRFYLKRFSINNEGKFLGLYNHNSDIFVQQASLRHQAYENFLYGEDDEIENALADMEGNVARMFYYWTEEKLLYPPPLETEGYKLLKRFILYQIFRTPKSGNDMIQALNQGFKTLVKECESEFWGNIKDCTIVHESPVLFGLLNSIGHEHLLDYLDCKFLVNLSQLSFITSDAPVILYNQLLEKSENYMGATSLTAKGLQIFYPIHPRLMICLYDSKVYDFGNGCINCCSTESIEEIHQLNGLQLINSKSQIFFDEFISEEYIKELCDHYEEYRGTAKNINKIINKGSRKFFLTSSEKTHIDLSLSFFKLKVNPNDFTKELCPIRHPSLERPSNKGISFEDQLN</sequence>
<reference evidence="1 2" key="1">
    <citation type="submission" date="2023-12" db="EMBL/GenBank/DDBJ databases">
        <title>Novel species of the genus Arcicella isolated from rivers.</title>
        <authorList>
            <person name="Lu H."/>
        </authorList>
    </citation>
    <scope>NUCLEOTIDE SEQUENCE [LARGE SCALE GENOMIC DNA]</scope>
    <source>
        <strain evidence="1 2">DC25W</strain>
    </source>
</reference>
<organism evidence="1 2">
    <name type="scientific">Arcicella lustrica</name>
    <dbReference type="NCBI Taxonomy" id="2984196"/>
    <lineage>
        <taxon>Bacteria</taxon>
        <taxon>Pseudomonadati</taxon>
        <taxon>Bacteroidota</taxon>
        <taxon>Cytophagia</taxon>
        <taxon>Cytophagales</taxon>
        <taxon>Flectobacillaceae</taxon>
        <taxon>Arcicella</taxon>
    </lineage>
</organism>
<keyword evidence="2" id="KW-1185">Reference proteome</keyword>
<protein>
    <submittedName>
        <fullName evidence="1">DUF4238 domain-containing protein</fullName>
    </submittedName>
</protein>
<accession>A0ABU5SDN5</accession>
<dbReference type="Proteomes" id="UP001302222">
    <property type="component" value="Unassembled WGS sequence"/>
</dbReference>
<gene>
    <name evidence="1" type="ORF">VB798_02390</name>
</gene>
<name>A0ABU5SDN5_9BACT</name>
<comment type="caution">
    <text evidence="1">The sequence shown here is derived from an EMBL/GenBank/DDBJ whole genome shotgun (WGS) entry which is preliminary data.</text>
</comment>